<dbReference type="Proteomes" id="UP000596035">
    <property type="component" value="Chromosome"/>
</dbReference>
<evidence type="ECO:0000313" key="3">
    <source>
        <dbReference type="Proteomes" id="UP000196710"/>
    </source>
</evidence>
<dbReference type="Proteomes" id="UP000196710">
    <property type="component" value="Chromosome"/>
</dbReference>
<accession>A0A1Z2XL90</accession>
<dbReference type="Pfam" id="PF13238">
    <property type="entry name" value="AAA_18"/>
    <property type="match status" value="1"/>
</dbReference>
<protein>
    <submittedName>
        <fullName evidence="2">AAA family ATPase</fullName>
    </submittedName>
</protein>
<sequence>MKNKRVIFLNGPMGAGKTTVGRLIQRSLAGCAFIDGDWCMDLEPFVGNSETRALAADNILHMLAGYNNCSHCRGVVVAWLMDRPEICRALEEGAAKIGLETAWFTLLCTEEALGARWRGDKLCPWRTEENLKVSVRSLEAFSRLPGVPVDTSGMTAEQVRDHILKHLSD</sequence>
<dbReference type="Gene3D" id="3.40.50.300">
    <property type="entry name" value="P-loop containing nucleotide triphosphate hydrolases"/>
    <property type="match status" value="1"/>
</dbReference>
<reference evidence="1" key="1">
    <citation type="journal article" date="2017" name="Genome Announc.">
        <title>High-Quality Whole-Genome Sequences of the Oligo-Mouse-Microbiota Bacterial Community.</title>
        <authorList>
            <person name="Garzetti D."/>
            <person name="Brugiroux S."/>
            <person name="Bunk B."/>
            <person name="Pukall R."/>
            <person name="McCoy K.D."/>
            <person name="Macpherson A.J."/>
            <person name="Stecher B."/>
        </authorList>
    </citation>
    <scope>NUCLEOTIDE SEQUENCE</scope>
    <source>
        <strain evidence="1">KB18</strain>
    </source>
</reference>
<dbReference type="SUPFAM" id="SSF52540">
    <property type="entry name" value="P-loop containing nucleoside triphosphate hydrolases"/>
    <property type="match status" value="1"/>
</dbReference>
<evidence type="ECO:0000313" key="1">
    <source>
        <dbReference type="EMBL" id="ASB39202.1"/>
    </source>
</evidence>
<dbReference type="KEGG" id="amur:ADH66_00145"/>
<keyword evidence="3" id="KW-1185">Reference proteome</keyword>
<dbReference type="RefSeq" id="WP_066537248.1">
    <property type="nucleotide sequence ID" value="NZ_CAQHGX010000047.1"/>
</dbReference>
<dbReference type="EMBL" id="CP021422">
    <property type="protein sequence ID" value="ASB39202.1"/>
    <property type="molecule type" value="Genomic_DNA"/>
</dbReference>
<evidence type="ECO:0000313" key="2">
    <source>
        <dbReference type="EMBL" id="QQR28490.1"/>
    </source>
</evidence>
<reference evidence="2 4" key="3">
    <citation type="submission" date="2020-11" db="EMBL/GenBank/DDBJ databases">
        <title>Closed and high quality bacterial genomes of the OMM12 community.</title>
        <authorList>
            <person name="Marbouty M."/>
            <person name="Lamy-Besnier Q."/>
            <person name="Debarbieux L."/>
            <person name="Koszul R."/>
        </authorList>
    </citation>
    <scope>NUCLEOTIDE SEQUENCE [LARGE SCALE GENOMIC DNA]</scope>
    <source>
        <strain evidence="2 4">KB18</strain>
    </source>
</reference>
<organism evidence="2 4">
    <name type="scientific">Acutalibacter muris</name>
    <dbReference type="NCBI Taxonomy" id="1796620"/>
    <lineage>
        <taxon>Bacteria</taxon>
        <taxon>Bacillati</taxon>
        <taxon>Bacillota</taxon>
        <taxon>Clostridia</taxon>
        <taxon>Eubacteriales</taxon>
        <taxon>Acutalibacteraceae</taxon>
        <taxon>Acutalibacter</taxon>
    </lineage>
</organism>
<reference evidence="3" key="2">
    <citation type="submission" date="2017-05" db="EMBL/GenBank/DDBJ databases">
        <title>Improved OligoMM genomes.</title>
        <authorList>
            <person name="Garzetti D."/>
        </authorList>
    </citation>
    <scope>NUCLEOTIDE SEQUENCE [LARGE SCALE GENOMIC DNA]</scope>
    <source>
        <strain evidence="3">KB18</strain>
    </source>
</reference>
<dbReference type="InterPro" id="IPR027417">
    <property type="entry name" value="P-loop_NTPase"/>
</dbReference>
<name>A0A1Z2XL90_9FIRM</name>
<dbReference type="EMBL" id="CP065321">
    <property type="protein sequence ID" value="QQR28490.1"/>
    <property type="molecule type" value="Genomic_DNA"/>
</dbReference>
<proteinExistence type="predicted"/>
<dbReference type="OrthoDB" id="9790407at2"/>
<evidence type="ECO:0000313" key="4">
    <source>
        <dbReference type="Proteomes" id="UP000596035"/>
    </source>
</evidence>
<dbReference type="AlphaFoldDB" id="A0A1Z2XL90"/>
<gene>
    <name evidence="1" type="ORF">ADH66_00145</name>
    <name evidence="2" type="ORF">I5Q82_10140</name>
</gene>